<organism evidence="3 4">
    <name type="scientific">Rhinocladiella mackenziei CBS 650.93</name>
    <dbReference type="NCBI Taxonomy" id="1442369"/>
    <lineage>
        <taxon>Eukaryota</taxon>
        <taxon>Fungi</taxon>
        <taxon>Dikarya</taxon>
        <taxon>Ascomycota</taxon>
        <taxon>Pezizomycotina</taxon>
        <taxon>Eurotiomycetes</taxon>
        <taxon>Chaetothyriomycetidae</taxon>
        <taxon>Chaetothyriales</taxon>
        <taxon>Herpotrichiellaceae</taxon>
        <taxon>Rhinocladiella</taxon>
    </lineage>
</organism>
<comment type="similarity">
    <text evidence="1">Belongs to the glycosyltransferase 32 family.</text>
</comment>
<dbReference type="PANTHER" id="PTHR31834">
    <property type="entry name" value="INITIATION-SPECIFIC ALPHA-1,6-MANNOSYLTRANSFERASE"/>
    <property type="match status" value="1"/>
</dbReference>
<dbReference type="SUPFAM" id="SSF53448">
    <property type="entry name" value="Nucleotide-diphospho-sugar transferases"/>
    <property type="match status" value="1"/>
</dbReference>
<gene>
    <name evidence="3" type="ORF">Z518_01708</name>
</gene>
<dbReference type="Gene3D" id="3.90.550.20">
    <property type="match status" value="1"/>
</dbReference>
<evidence type="ECO:0000313" key="4">
    <source>
        <dbReference type="Proteomes" id="UP000053617"/>
    </source>
</evidence>
<reference evidence="3 4" key="1">
    <citation type="submission" date="2015-01" db="EMBL/GenBank/DDBJ databases">
        <title>The Genome Sequence of Rhinocladiella mackenzie CBS 650.93.</title>
        <authorList>
            <consortium name="The Broad Institute Genomics Platform"/>
            <person name="Cuomo C."/>
            <person name="de Hoog S."/>
            <person name="Gorbushina A."/>
            <person name="Stielow B."/>
            <person name="Teixiera M."/>
            <person name="Abouelleil A."/>
            <person name="Chapman S.B."/>
            <person name="Priest M."/>
            <person name="Young S.K."/>
            <person name="Wortman J."/>
            <person name="Nusbaum C."/>
            <person name="Birren B."/>
        </authorList>
    </citation>
    <scope>NUCLEOTIDE SEQUENCE [LARGE SCALE GENOMIC DNA]</scope>
    <source>
        <strain evidence="3 4">CBS 650.93</strain>
    </source>
</reference>
<protein>
    <submittedName>
        <fullName evidence="3">Rhinocladiella mackenziei CBS 650.93 unplaced genomic scaffold supercont1.1, whole genome shotgun sequence</fullName>
    </submittedName>
</protein>
<dbReference type="GO" id="GO:0006487">
    <property type="term" value="P:protein N-linked glycosylation"/>
    <property type="evidence" value="ECO:0007669"/>
    <property type="project" value="TreeGrafter"/>
</dbReference>
<evidence type="ECO:0000256" key="2">
    <source>
        <dbReference type="SAM" id="SignalP"/>
    </source>
</evidence>
<name>A0A0D2IX85_9EURO</name>
<dbReference type="Proteomes" id="UP000053617">
    <property type="component" value="Unassembled WGS sequence"/>
</dbReference>
<dbReference type="Pfam" id="PF04488">
    <property type="entry name" value="Gly_transf_sug"/>
    <property type="match status" value="1"/>
</dbReference>
<dbReference type="RefSeq" id="XP_013277760.1">
    <property type="nucleotide sequence ID" value="XM_013422306.1"/>
</dbReference>
<dbReference type="GeneID" id="25289779"/>
<evidence type="ECO:0000313" key="3">
    <source>
        <dbReference type="EMBL" id="KIX10624.1"/>
    </source>
</evidence>
<keyword evidence="4" id="KW-1185">Reference proteome</keyword>
<dbReference type="InterPro" id="IPR029044">
    <property type="entry name" value="Nucleotide-diphossugar_trans"/>
</dbReference>
<dbReference type="STRING" id="1442369.A0A0D2IX85"/>
<feature type="chain" id="PRO_5002261093" evidence="2">
    <location>
        <begin position="39"/>
        <end position="383"/>
    </location>
</feature>
<accession>A0A0D2IX85</accession>
<dbReference type="InterPro" id="IPR007577">
    <property type="entry name" value="GlycoTrfase_DXD_sugar-bd_CS"/>
</dbReference>
<evidence type="ECO:0000256" key="1">
    <source>
        <dbReference type="ARBA" id="ARBA00009003"/>
    </source>
</evidence>
<dbReference type="InterPro" id="IPR039367">
    <property type="entry name" value="Och1-like"/>
</dbReference>
<feature type="signal peptide" evidence="2">
    <location>
        <begin position="1"/>
        <end position="38"/>
    </location>
</feature>
<dbReference type="AlphaFoldDB" id="A0A0D2IX85"/>
<dbReference type="GO" id="GO:0000009">
    <property type="term" value="F:alpha-1,6-mannosyltransferase activity"/>
    <property type="evidence" value="ECO:0007669"/>
    <property type="project" value="InterPro"/>
</dbReference>
<dbReference type="GO" id="GO:0000136">
    <property type="term" value="C:mannan polymerase complex"/>
    <property type="evidence" value="ECO:0007669"/>
    <property type="project" value="TreeGrafter"/>
</dbReference>
<sequence length="383" mass="42874">MGSPTTTPIFGFCSSKTIRRILPTCLILLLLTLCLSSAGSFGDFSAEVSYHATLGTGRFPQKIWQTWKVDPLGFEERDLTVARTWTLKNPNHRYEVLTDQNDLYYVETHYGPGGLNRLDIVHTYRSLTAKIVKADLLRYLVMYAEGGVYTDIDVEALKPIDRFIPVRYNEKDIDMVIGIEVDQPEFKNHSILGGKCESFCQWTFMCKPRLPVMMKLIDHILNWLNEVAAKQGVPMSEIQLDFDEVISGTGPSAFTKAVLAEMASRSGEEVQWENFHNLGESKLVGGILVLTVEAFAAGQGHSESGNHNAKTALVKHHYHASGWPATHPRYKHPVYGEVEKCNWDPECVKQWDVNTAAFEALAPEEQAKQIAIKEAADATQIPS</sequence>
<dbReference type="EMBL" id="KN847475">
    <property type="protein sequence ID" value="KIX10624.1"/>
    <property type="molecule type" value="Genomic_DNA"/>
</dbReference>
<dbReference type="VEuPathDB" id="FungiDB:Z518_01708"/>
<keyword evidence="2" id="KW-0732">Signal</keyword>
<dbReference type="OrthoDB" id="409543at2759"/>
<dbReference type="FunFam" id="3.90.550.20:FF:000004">
    <property type="entry name" value="Glycosyltransferase family 32 protein"/>
    <property type="match status" value="1"/>
</dbReference>
<proteinExistence type="inferred from homology"/>
<dbReference type="HOGENOM" id="CLU_022381_2_2_1"/>
<dbReference type="PANTHER" id="PTHR31834:SF8">
    <property type="entry name" value="TRANSFERASE, PUTATIVE (AFU_ORTHOLOGUE AFUA_6G14040)-RELATED"/>
    <property type="match status" value="1"/>
</dbReference>